<dbReference type="EMBL" id="MG962374">
    <property type="protein sequence ID" value="AVO25860.1"/>
    <property type="molecule type" value="Genomic_DNA"/>
</dbReference>
<gene>
    <name evidence="1" type="primary">74</name>
    <name evidence="1" type="ORF">SEA_PAOLA_74</name>
</gene>
<sequence length="168" mass="18105">MNVAEQWPARTDSNGVTWFRPARDAGSDFSQWGWTSQREQAHPDYRAHFDAQTGGLHPERLCGGDCSGCVSEAEGAPPYRWGFPLSTERPAEVRPLPGGGFALMPVDPLPTEPLNPLPAEFVSVGYIDETQRGPHTVVHTGTGETALCAGPAGCLPCFVTDDQQGALW</sequence>
<keyword evidence="2" id="KW-1185">Reference proteome</keyword>
<evidence type="ECO:0000313" key="1">
    <source>
        <dbReference type="EMBL" id="AVO25860.1"/>
    </source>
</evidence>
<evidence type="ECO:0000313" key="2">
    <source>
        <dbReference type="Proteomes" id="UP000240226"/>
    </source>
</evidence>
<dbReference type="GeneID" id="60322299"/>
<proteinExistence type="predicted"/>
<accession>A0A2P1JZY1</accession>
<dbReference type="RefSeq" id="YP_009950880.1">
    <property type="nucleotide sequence ID" value="NC_051595.1"/>
</dbReference>
<protein>
    <submittedName>
        <fullName evidence="1">Uncharacterized protein</fullName>
    </submittedName>
</protein>
<reference evidence="1 2" key="1">
    <citation type="submission" date="2018-02" db="EMBL/GenBank/DDBJ databases">
        <authorList>
            <person name="Alam S."/>
            <person name="Brenner L."/>
            <person name="Nol-Bernardino P."/>
            <person name="Laskow J."/>
            <person name="Ma X."/>
            <person name="Miikeda A."/>
            <person name="Rojas C."/>
            <person name="Shen J."/>
            <person name="Sukhina A."/>
            <person name="Walas N."/>
            <person name="Wei W."/>
            <person name="Wentworth S."/>
            <person name="Freise A."/>
            <person name="Ibarra X."/>
            <person name="Reddi K."/>
            <person name="Moberg-Parker J."/>
            <person name="Garlena R.A."/>
            <person name="Russell D.A."/>
            <person name="Pope W.H."/>
            <person name="Jacobs-Sera D."/>
            <person name="Hendrix R.W."/>
            <person name="Hatfull G.F."/>
        </authorList>
    </citation>
    <scope>NUCLEOTIDE SEQUENCE [LARGE SCALE GENOMIC DNA]</scope>
</reference>
<dbReference type="Proteomes" id="UP000240226">
    <property type="component" value="Segment"/>
</dbReference>
<name>A0A2P1JZY1_9CAUD</name>
<organism evidence="1 2">
    <name type="scientific">Mycobacterium phage Paola</name>
    <dbReference type="NCBI Taxonomy" id="2094139"/>
    <lineage>
        <taxon>Viruses</taxon>
        <taxon>Duplodnaviria</taxon>
        <taxon>Heunggongvirae</taxon>
        <taxon>Uroviricota</taxon>
        <taxon>Caudoviricetes</taxon>
        <taxon>Weiservirinae</taxon>
        <taxon>Kratiovirus</taxon>
        <taxon>Kratiovirus paola</taxon>
    </lineage>
</organism>
<dbReference type="KEGG" id="vg:60322299"/>